<evidence type="ECO:0000313" key="7">
    <source>
        <dbReference type="EMBL" id="CAK0782698.1"/>
    </source>
</evidence>
<dbReference type="EC" id="1.14.15.24" evidence="4"/>
<evidence type="ECO:0000256" key="1">
    <source>
        <dbReference type="ARBA" id="ARBA00009324"/>
    </source>
</evidence>
<protein>
    <recommendedName>
        <fullName evidence="4">beta-carotene 3-hydroxylase</fullName>
        <ecNumber evidence="4">1.14.15.24</ecNumber>
    </recommendedName>
</protein>
<proteinExistence type="inferred from homology"/>
<keyword evidence="8" id="KW-1185">Reference proteome</keyword>
<feature type="domain" description="Fatty acid hydroxylase" evidence="6">
    <location>
        <begin position="126"/>
        <end position="247"/>
    </location>
</feature>
<feature type="transmembrane region" description="Helical" evidence="5">
    <location>
        <begin position="76"/>
        <end position="99"/>
    </location>
</feature>
<keyword evidence="5" id="KW-1133">Transmembrane helix</keyword>
<keyword evidence="2" id="KW-0125">Carotenoid biosynthesis</keyword>
<sequence length="283" mass="31100">MAASASRSKDADTSVLPREFSLDSIACSLTATGNDIHELASEAIEDTKAAVQSAAEQAAFKTQLIKRREARAREQTMYKMAAIMASTGITAMAICAIHFRFTWHMRNGTDFPSVEAAATFLLTFGGVVGMEMYARWAHKVLWHDNEAGWSLHKSHHEARVGPFEANDIYAIANALPAMGLCLYGFVTPSLMGGVCFGAGLGITLFGIMYMFIHDGMVHRRFPVGPIAEVPYLKRCAVAHQLHHSEKYGGVPWGMFLGPQELEAVGAKEELDKLCQELQFRTKK</sequence>
<evidence type="ECO:0000256" key="3">
    <source>
        <dbReference type="ARBA" id="ARBA00023002"/>
    </source>
</evidence>
<gene>
    <name evidence="7" type="ORF">CVIRNUC_005893</name>
</gene>
<evidence type="ECO:0000256" key="2">
    <source>
        <dbReference type="ARBA" id="ARBA00022746"/>
    </source>
</evidence>
<dbReference type="GO" id="GO:0009507">
    <property type="term" value="C:chloroplast"/>
    <property type="evidence" value="ECO:0007669"/>
    <property type="project" value="TreeGrafter"/>
</dbReference>
<comment type="caution">
    <text evidence="7">The sequence shown here is derived from an EMBL/GenBank/DDBJ whole genome shotgun (WGS) entry which is preliminary data.</text>
</comment>
<feature type="transmembrane region" description="Helical" evidence="5">
    <location>
        <begin position="111"/>
        <end position="130"/>
    </location>
</feature>
<dbReference type="PANTHER" id="PTHR31899:SF9">
    <property type="entry name" value="BETA-CAROTENE 3-HYDROXYLASE 1, CHLOROPLASTIC"/>
    <property type="match status" value="1"/>
</dbReference>
<dbReference type="PANTHER" id="PTHR31899">
    <property type="entry name" value="BETA-CAROTENE 3-HYDROXYLASE 1, CHLOROPLASTIC"/>
    <property type="match status" value="1"/>
</dbReference>
<name>A0AAV1IA42_9CHLO</name>
<comment type="similarity">
    <text evidence="1">Belongs to the sterol desaturase family.</text>
</comment>
<feature type="transmembrane region" description="Helical" evidence="5">
    <location>
        <begin position="191"/>
        <end position="212"/>
    </location>
</feature>
<feature type="transmembrane region" description="Helical" evidence="5">
    <location>
        <begin position="168"/>
        <end position="185"/>
    </location>
</feature>
<dbReference type="AlphaFoldDB" id="A0AAV1IA42"/>
<dbReference type="GO" id="GO:0010291">
    <property type="term" value="F:beta-carotene 3-hydroxylase activity"/>
    <property type="evidence" value="ECO:0007669"/>
    <property type="project" value="UniProtKB-EC"/>
</dbReference>
<dbReference type="InterPro" id="IPR006694">
    <property type="entry name" value="Fatty_acid_hydroxylase"/>
</dbReference>
<dbReference type="GO" id="GO:0016119">
    <property type="term" value="P:carotene metabolic process"/>
    <property type="evidence" value="ECO:0007669"/>
    <property type="project" value="TreeGrafter"/>
</dbReference>
<dbReference type="EMBL" id="CAUYUE010000007">
    <property type="protein sequence ID" value="CAK0782698.1"/>
    <property type="molecule type" value="Genomic_DNA"/>
</dbReference>
<accession>A0AAV1IA42</accession>
<keyword evidence="3" id="KW-0560">Oxidoreductase</keyword>
<dbReference type="Pfam" id="PF04116">
    <property type="entry name" value="FA_hydroxylase"/>
    <property type="match status" value="1"/>
</dbReference>
<reference evidence="7 8" key="1">
    <citation type="submission" date="2023-10" db="EMBL/GenBank/DDBJ databases">
        <authorList>
            <person name="Maclean D."/>
            <person name="Macfadyen A."/>
        </authorList>
    </citation>
    <scope>NUCLEOTIDE SEQUENCE [LARGE SCALE GENOMIC DNA]</scope>
</reference>
<evidence type="ECO:0000259" key="6">
    <source>
        <dbReference type="Pfam" id="PF04116"/>
    </source>
</evidence>
<organism evidence="7 8">
    <name type="scientific">Coccomyxa viridis</name>
    <dbReference type="NCBI Taxonomy" id="1274662"/>
    <lineage>
        <taxon>Eukaryota</taxon>
        <taxon>Viridiplantae</taxon>
        <taxon>Chlorophyta</taxon>
        <taxon>core chlorophytes</taxon>
        <taxon>Trebouxiophyceae</taxon>
        <taxon>Trebouxiophyceae incertae sedis</taxon>
        <taxon>Coccomyxaceae</taxon>
        <taxon>Coccomyxa</taxon>
    </lineage>
</organism>
<dbReference type="Proteomes" id="UP001314263">
    <property type="component" value="Unassembled WGS sequence"/>
</dbReference>
<dbReference type="GO" id="GO:0016123">
    <property type="term" value="P:xanthophyll biosynthetic process"/>
    <property type="evidence" value="ECO:0007669"/>
    <property type="project" value="TreeGrafter"/>
</dbReference>
<evidence type="ECO:0000256" key="4">
    <source>
        <dbReference type="ARBA" id="ARBA00026097"/>
    </source>
</evidence>
<keyword evidence="5" id="KW-0812">Transmembrane</keyword>
<dbReference type="GO" id="GO:0005506">
    <property type="term" value="F:iron ion binding"/>
    <property type="evidence" value="ECO:0007669"/>
    <property type="project" value="InterPro"/>
</dbReference>
<evidence type="ECO:0000256" key="5">
    <source>
        <dbReference type="SAM" id="Phobius"/>
    </source>
</evidence>
<evidence type="ECO:0000313" key="8">
    <source>
        <dbReference type="Proteomes" id="UP001314263"/>
    </source>
</evidence>
<dbReference type="InterPro" id="IPR045019">
    <property type="entry name" value="BETA-OHASE-like"/>
</dbReference>
<keyword evidence="5" id="KW-0472">Membrane</keyword>